<comment type="caution">
    <text evidence="2">The sequence shown here is derived from an EMBL/GenBank/DDBJ whole genome shotgun (WGS) entry which is preliminary data.</text>
</comment>
<keyword evidence="1" id="KW-0812">Transmembrane</keyword>
<sequence>MSKFLTASIGRKFVMSLSGLFLVVFIAVHLGLNLLLIFDNSGDLFNQGAHFMATNPLIKIMEPILGLGFIIHIVWSFFLEYQNWKARPVKYAKKNMSGASSWASRNMLVLGGLVLVFLIIHIINFFVKMKFTGDPLLAEVTINGEHMHNAYALVSSAFINSAALGIFYILGGILLGIHLSHGFWSAFQTLGLNNKHWLNRWKVIGTIYAILIAVGYAVIPLYFMLGLYK</sequence>
<protein>
    <submittedName>
        <fullName evidence="2">Succinate dehydrogenase</fullName>
    </submittedName>
</protein>
<dbReference type="CDD" id="cd03498">
    <property type="entry name" value="SQR_TypeB_2_TM"/>
    <property type="match status" value="1"/>
</dbReference>
<keyword evidence="3" id="KW-1185">Reference proteome</keyword>
<dbReference type="InterPro" id="IPR011138">
    <property type="entry name" value="Cytochrome_b-558"/>
</dbReference>
<dbReference type="SUPFAM" id="SSF81343">
    <property type="entry name" value="Fumarate reductase respiratory complex transmembrane subunits"/>
    <property type="match status" value="1"/>
</dbReference>
<name>A0A0D8JCD0_9BACT</name>
<dbReference type="OrthoDB" id="9802842at2"/>
<evidence type="ECO:0000313" key="3">
    <source>
        <dbReference type="Proteomes" id="UP000032544"/>
    </source>
</evidence>
<dbReference type="InterPro" id="IPR034804">
    <property type="entry name" value="SQR/QFR_C/D"/>
</dbReference>
<feature type="transmembrane region" description="Helical" evidence="1">
    <location>
        <begin position="12"/>
        <end position="38"/>
    </location>
</feature>
<dbReference type="Proteomes" id="UP000032544">
    <property type="component" value="Unassembled WGS sequence"/>
</dbReference>
<feature type="transmembrane region" description="Helical" evidence="1">
    <location>
        <begin position="201"/>
        <end position="223"/>
    </location>
</feature>
<dbReference type="STRING" id="1544798.LH29_02370"/>
<proteinExistence type="predicted"/>
<keyword evidence="1" id="KW-0472">Membrane</keyword>
<dbReference type="NCBIfam" id="TIGR02046">
    <property type="entry name" value="sdhC_b558_fam"/>
    <property type="match status" value="1"/>
</dbReference>
<keyword evidence="1" id="KW-1133">Transmembrane helix</keyword>
<evidence type="ECO:0000313" key="2">
    <source>
        <dbReference type="EMBL" id="KJF44369.1"/>
    </source>
</evidence>
<gene>
    <name evidence="2" type="ORF">LH29_02370</name>
</gene>
<organism evidence="2 3">
    <name type="scientific">Draconibacterium sediminis</name>
    <dbReference type="NCBI Taxonomy" id="1544798"/>
    <lineage>
        <taxon>Bacteria</taxon>
        <taxon>Pseudomonadati</taxon>
        <taxon>Bacteroidota</taxon>
        <taxon>Bacteroidia</taxon>
        <taxon>Marinilabiliales</taxon>
        <taxon>Prolixibacteraceae</taxon>
        <taxon>Draconibacterium</taxon>
    </lineage>
</organism>
<dbReference type="GO" id="GO:0016020">
    <property type="term" value="C:membrane"/>
    <property type="evidence" value="ECO:0007669"/>
    <property type="project" value="InterPro"/>
</dbReference>
<feature type="transmembrane region" description="Helical" evidence="1">
    <location>
        <begin position="102"/>
        <end position="127"/>
    </location>
</feature>
<dbReference type="EMBL" id="JRHC01000001">
    <property type="protein sequence ID" value="KJF44369.1"/>
    <property type="molecule type" value="Genomic_DNA"/>
</dbReference>
<dbReference type="AlphaFoldDB" id="A0A0D8JCD0"/>
<dbReference type="PATRIC" id="fig|1544798.3.peg.493"/>
<reference evidence="2 3" key="1">
    <citation type="submission" date="2014-09" db="EMBL/GenBank/DDBJ databases">
        <title>Draft Genome Sequence of Draconibacterium sp. JN14CK-3.</title>
        <authorList>
            <person name="Dong C."/>
            <person name="Lai Q."/>
            <person name="Shao Z."/>
        </authorList>
    </citation>
    <scope>NUCLEOTIDE SEQUENCE [LARGE SCALE GENOMIC DNA]</scope>
    <source>
        <strain evidence="2 3">JN14CK-3</strain>
    </source>
</reference>
<feature type="transmembrane region" description="Helical" evidence="1">
    <location>
        <begin position="58"/>
        <end position="81"/>
    </location>
</feature>
<feature type="transmembrane region" description="Helical" evidence="1">
    <location>
        <begin position="157"/>
        <end position="180"/>
    </location>
</feature>
<dbReference type="Gene3D" id="1.20.1300.10">
    <property type="entry name" value="Fumarate reductase/succinate dehydrogenase, transmembrane subunit"/>
    <property type="match status" value="1"/>
</dbReference>
<accession>A0A0D8JCD0</accession>
<dbReference type="RefSeq" id="WP_045025920.1">
    <property type="nucleotide sequence ID" value="NZ_CAJXKZ010000017.1"/>
</dbReference>
<evidence type="ECO:0000256" key="1">
    <source>
        <dbReference type="SAM" id="Phobius"/>
    </source>
</evidence>